<dbReference type="InterPro" id="IPR058922">
    <property type="entry name" value="WHD_DRP"/>
</dbReference>
<sequence>MTMLEHASCIAHCFQRTTNIRRNDVVDLWIWEGFISEEENRETELDKGHSILKELESAGMLESSHESNAFVKMHDLVRDTAISITRKTFIGQSWCWIKRPAKRRELVEEIERISLASNNLQVLSDQLIGMCYRILSFAIGELKLHVAGNPLEVNLQNLEEVLVDSCDQIVEIITGKEKHCGILPKLKFLRTSSCPKLKALFSSLYVQSLVKRCLNKSLCIKERSDGASNDS</sequence>
<dbReference type="EMBL" id="QPKB01000448">
    <property type="protein sequence ID" value="RWR98067.1"/>
    <property type="molecule type" value="Genomic_DNA"/>
</dbReference>
<feature type="domain" description="Disease resistance protein winged helix" evidence="1">
    <location>
        <begin position="14"/>
        <end position="79"/>
    </location>
</feature>
<organism evidence="2 3">
    <name type="scientific">Cinnamomum micranthum f. kanehirae</name>
    <dbReference type="NCBI Taxonomy" id="337451"/>
    <lineage>
        <taxon>Eukaryota</taxon>
        <taxon>Viridiplantae</taxon>
        <taxon>Streptophyta</taxon>
        <taxon>Embryophyta</taxon>
        <taxon>Tracheophyta</taxon>
        <taxon>Spermatophyta</taxon>
        <taxon>Magnoliopsida</taxon>
        <taxon>Magnoliidae</taxon>
        <taxon>Laurales</taxon>
        <taxon>Lauraceae</taxon>
        <taxon>Cinnamomum</taxon>
    </lineage>
</organism>
<dbReference type="PANTHER" id="PTHR33463">
    <property type="entry name" value="NB-ARC DOMAIN-CONTAINING PROTEIN-RELATED"/>
    <property type="match status" value="1"/>
</dbReference>
<dbReference type="AlphaFoldDB" id="A0A3S3NME7"/>
<evidence type="ECO:0000313" key="2">
    <source>
        <dbReference type="EMBL" id="RWR98067.1"/>
    </source>
</evidence>
<proteinExistence type="predicted"/>
<comment type="caution">
    <text evidence="2">The sequence shown here is derived from an EMBL/GenBank/DDBJ whole genome shotgun (WGS) entry which is preliminary data.</text>
</comment>
<name>A0A3S3NME7_9MAGN</name>
<dbReference type="Proteomes" id="UP000283530">
    <property type="component" value="Unassembled WGS sequence"/>
</dbReference>
<reference evidence="2 3" key="1">
    <citation type="journal article" date="2019" name="Nat. Plants">
        <title>Stout camphor tree genome fills gaps in understanding of flowering plant genome evolution.</title>
        <authorList>
            <person name="Chaw S.M."/>
            <person name="Liu Y.C."/>
            <person name="Wu Y.W."/>
            <person name="Wang H.Y."/>
            <person name="Lin C.I."/>
            <person name="Wu C.S."/>
            <person name="Ke H.M."/>
            <person name="Chang L.Y."/>
            <person name="Hsu C.Y."/>
            <person name="Yang H.T."/>
            <person name="Sudianto E."/>
            <person name="Hsu M.H."/>
            <person name="Wu K.P."/>
            <person name="Wang L.N."/>
            <person name="Leebens-Mack J.H."/>
            <person name="Tsai I.J."/>
        </authorList>
    </citation>
    <scope>NUCLEOTIDE SEQUENCE [LARGE SCALE GENOMIC DNA]</scope>
    <source>
        <strain evidence="3">cv. Chaw 1501</strain>
        <tissue evidence="2">Young leaves</tissue>
    </source>
</reference>
<dbReference type="Pfam" id="PF23559">
    <property type="entry name" value="WHD_DRP"/>
    <property type="match status" value="1"/>
</dbReference>
<keyword evidence="3" id="KW-1185">Reference proteome</keyword>
<gene>
    <name evidence="2" type="ORF">CKAN_02755800</name>
</gene>
<evidence type="ECO:0000259" key="1">
    <source>
        <dbReference type="Pfam" id="PF23559"/>
    </source>
</evidence>
<evidence type="ECO:0000313" key="3">
    <source>
        <dbReference type="Proteomes" id="UP000283530"/>
    </source>
</evidence>
<dbReference type="SUPFAM" id="SSF52058">
    <property type="entry name" value="L domain-like"/>
    <property type="match status" value="1"/>
</dbReference>
<accession>A0A3S3NME7</accession>
<protein>
    <submittedName>
        <fullName evidence="2">Putative disease resistance protein</fullName>
    </submittedName>
</protein>
<dbReference type="InterPro" id="IPR050905">
    <property type="entry name" value="Plant_NBS-LRR"/>
</dbReference>